<accession>A0ABN9QR31</accession>
<dbReference type="Proteomes" id="UP001189429">
    <property type="component" value="Unassembled WGS sequence"/>
</dbReference>
<protein>
    <recommendedName>
        <fullName evidence="3">Phospholipase B-like</fullName>
    </recommendedName>
</protein>
<sequence length="229" mass="26704">MLVGNIAWTEAMDLFIDYLGTQQAREISRSGGRSNGAHRLAFHSWAGIFESVGGEYWWRGHLQWPEKGWTAFGRQAFRELESYKQMIPYFVLKNNNIHVRKEEDEEMSTDPLHPNNIETSRRWAKICERQSTCEFYRGYVSMELSGGSQVVVNWLTGLYNTSNSTYMNEIAEVSNLLYLLTTTSGIIPPSAGHDIWKWVYREGNAMADRMTWNARRGRQERVFDLRFIR</sequence>
<dbReference type="EMBL" id="CAUYUJ010003954">
    <property type="protein sequence ID" value="CAK0807556.1"/>
    <property type="molecule type" value="Genomic_DNA"/>
</dbReference>
<dbReference type="Gene3D" id="3.30.420.10">
    <property type="entry name" value="Ribonuclease H-like superfamily/Ribonuclease H"/>
    <property type="match status" value="1"/>
</dbReference>
<organism evidence="1 2">
    <name type="scientific">Prorocentrum cordatum</name>
    <dbReference type="NCBI Taxonomy" id="2364126"/>
    <lineage>
        <taxon>Eukaryota</taxon>
        <taxon>Sar</taxon>
        <taxon>Alveolata</taxon>
        <taxon>Dinophyceae</taxon>
        <taxon>Prorocentrales</taxon>
        <taxon>Prorocentraceae</taxon>
        <taxon>Prorocentrum</taxon>
    </lineage>
</organism>
<proteinExistence type="predicted"/>
<dbReference type="InterPro" id="IPR036397">
    <property type="entry name" value="RNaseH_sf"/>
</dbReference>
<reference evidence="1" key="1">
    <citation type="submission" date="2023-10" db="EMBL/GenBank/DDBJ databases">
        <authorList>
            <person name="Chen Y."/>
            <person name="Shah S."/>
            <person name="Dougan E. K."/>
            <person name="Thang M."/>
            <person name="Chan C."/>
        </authorList>
    </citation>
    <scope>NUCLEOTIDE SEQUENCE [LARGE SCALE GENOMIC DNA]</scope>
</reference>
<comment type="caution">
    <text evidence="1">The sequence shown here is derived from an EMBL/GenBank/DDBJ whole genome shotgun (WGS) entry which is preliminary data.</text>
</comment>
<evidence type="ECO:0000313" key="1">
    <source>
        <dbReference type="EMBL" id="CAK0807556.1"/>
    </source>
</evidence>
<evidence type="ECO:0000313" key="2">
    <source>
        <dbReference type="Proteomes" id="UP001189429"/>
    </source>
</evidence>
<name>A0ABN9QR31_9DINO</name>
<gene>
    <name evidence="1" type="ORF">PCOR1329_LOCUS13403</name>
</gene>
<evidence type="ECO:0008006" key="3">
    <source>
        <dbReference type="Google" id="ProtNLM"/>
    </source>
</evidence>
<keyword evidence="2" id="KW-1185">Reference proteome</keyword>